<comment type="subcellular location">
    <subcellularLocation>
        <location evidence="1">Cell membrane</location>
        <topology evidence="1">Multi-pass membrane protein</topology>
    </subcellularLocation>
</comment>
<evidence type="ECO:0000256" key="2">
    <source>
        <dbReference type="ARBA" id="ARBA00009212"/>
    </source>
</evidence>
<evidence type="ECO:0000256" key="6">
    <source>
        <dbReference type="ARBA" id="ARBA00022989"/>
    </source>
</evidence>
<dbReference type="GO" id="GO:0015385">
    <property type="term" value="F:sodium:proton antiporter activity"/>
    <property type="evidence" value="ECO:0007669"/>
    <property type="project" value="TreeGrafter"/>
</dbReference>
<dbReference type="InterPro" id="IPR007208">
    <property type="entry name" value="MrpF/PhaF-like"/>
</dbReference>
<dbReference type="PANTHER" id="PTHR34702:SF1">
    <property type="entry name" value="NA(+)_H(+) ANTIPORTER SUBUNIT F"/>
    <property type="match status" value="1"/>
</dbReference>
<gene>
    <name evidence="9" type="ORF">B843_11340</name>
</gene>
<keyword evidence="3" id="KW-0813">Transport</keyword>
<protein>
    <submittedName>
        <fullName evidence="9">Monovalent cation/H+ antiporter subunit F</fullName>
    </submittedName>
</protein>
<keyword evidence="6 8" id="KW-1133">Transmembrane helix</keyword>
<evidence type="ECO:0000256" key="5">
    <source>
        <dbReference type="ARBA" id="ARBA00022692"/>
    </source>
</evidence>
<dbReference type="PANTHER" id="PTHR34702">
    <property type="entry name" value="NA(+)/H(+) ANTIPORTER SUBUNIT F1"/>
    <property type="match status" value="1"/>
</dbReference>
<dbReference type="NCBIfam" id="NF005930">
    <property type="entry name" value="PRK07948.1"/>
    <property type="match status" value="1"/>
</dbReference>
<dbReference type="KEGG" id="cvt:B843_11340"/>
<dbReference type="RefSeq" id="WP_025253631.1">
    <property type="nucleotide sequence ID" value="NZ_CP004353.1"/>
</dbReference>
<keyword evidence="4" id="KW-1003">Cell membrane</keyword>
<proteinExistence type="inferred from homology"/>
<keyword evidence="10" id="KW-1185">Reference proteome</keyword>
<dbReference type="eggNOG" id="COG2212">
    <property type="taxonomic scope" value="Bacteria"/>
</dbReference>
<evidence type="ECO:0000313" key="9">
    <source>
        <dbReference type="EMBL" id="AHI23646.1"/>
    </source>
</evidence>
<dbReference type="STRING" id="1224164.B843_11340"/>
<evidence type="ECO:0000256" key="4">
    <source>
        <dbReference type="ARBA" id="ARBA00022475"/>
    </source>
</evidence>
<evidence type="ECO:0000313" key="10">
    <source>
        <dbReference type="Proteomes" id="UP000019222"/>
    </source>
</evidence>
<dbReference type="Proteomes" id="UP000019222">
    <property type="component" value="Chromosome"/>
</dbReference>
<dbReference type="GO" id="GO:0005886">
    <property type="term" value="C:plasma membrane"/>
    <property type="evidence" value="ECO:0007669"/>
    <property type="project" value="UniProtKB-SubCell"/>
</dbReference>
<feature type="transmembrane region" description="Helical" evidence="8">
    <location>
        <begin position="6"/>
        <end position="26"/>
    </location>
</feature>
<dbReference type="Pfam" id="PF04066">
    <property type="entry name" value="MrpF_PhaF"/>
    <property type="match status" value="1"/>
</dbReference>
<dbReference type="PATRIC" id="fig|1224164.3.peg.2285"/>
<evidence type="ECO:0000256" key="1">
    <source>
        <dbReference type="ARBA" id="ARBA00004651"/>
    </source>
</evidence>
<sequence>MNPTAYNAALLVIACVFASSFLLTSYRILAGPNSIDRLLGMDAIAAMMQCALATYICWTLDTSVSYAMIVVALVGFISTVAVARFRKRDDA</sequence>
<evidence type="ECO:0000256" key="8">
    <source>
        <dbReference type="SAM" id="Phobius"/>
    </source>
</evidence>
<comment type="similarity">
    <text evidence="2">Belongs to the CPA3 antiporters (TC 2.A.63) subunit F family.</text>
</comment>
<dbReference type="HOGENOM" id="CLU_125825_3_1_11"/>
<name>W5Y313_9CORY</name>
<keyword evidence="7 8" id="KW-0472">Membrane</keyword>
<evidence type="ECO:0000256" key="7">
    <source>
        <dbReference type="ARBA" id="ARBA00023136"/>
    </source>
</evidence>
<keyword evidence="5 8" id="KW-0812">Transmembrane</keyword>
<organism evidence="9 10">
    <name type="scientific">Corynebacterium vitaeruminis DSM 20294</name>
    <dbReference type="NCBI Taxonomy" id="1224164"/>
    <lineage>
        <taxon>Bacteria</taxon>
        <taxon>Bacillati</taxon>
        <taxon>Actinomycetota</taxon>
        <taxon>Actinomycetes</taxon>
        <taxon>Mycobacteriales</taxon>
        <taxon>Corynebacteriaceae</taxon>
        <taxon>Corynebacterium</taxon>
    </lineage>
</organism>
<reference evidence="9 10" key="1">
    <citation type="submission" date="2013-02" db="EMBL/GenBank/DDBJ databases">
        <title>The complete genome sequence of Corynebacterium vitaeruminis DSM 20294.</title>
        <authorList>
            <person name="Ruckert C."/>
            <person name="Albersmeier A."/>
            <person name="Kalinowski J."/>
        </authorList>
    </citation>
    <scope>NUCLEOTIDE SEQUENCE [LARGE SCALE GENOMIC DNA]</scope>
    <source>
        <strain evidence="10">ATCC 10234</strain>
    </source>
</reference>
<dbReference type="AlphaFoldDB" id="W5Y313"/>
<dbReference type="EMBL" id="CP004353">
    <property type="protein sequence ID" value="AHI23646.1"/>
    <property type="molecule type" value="Genomic_DNA"/>
</dbReference>
<evidence type="ECO:0000256" key="3">
    <source>
        <dbReference type="ARBA" id="ARBA00022448"/>
    </source>
</evidence>
<accession>W5Y313</accession>
<feature type="transmembrane region" description="Helical" evidence="8">
    <location>
        <begin position="64"/>
        <end position="85"/>
    </location>
</feature>